<dbReference type="Pfam" id="PF08610">
    <property type="entry name" value="Pex16"/>
    <property type="match status" value="1"/>
</dbReference>
<comment type="caution">
    <text evidence="4">The sequence shown here is derived from an EMBL/GenBank/DDBJ whole genome shotgun (WGS) entry which is preliminary data.</text>
</comment>
<dbReference type="Proteomes" id="UP000288805">
    <property type="component" value="Unassembled WGS sequence"/>
</dbReference>
<keyword evidence="2" id="KW-0962">Peroxisome biogenesis</keyword>
<dbReference type="PANTHER" id="PTHR13299">
    <property type="entry name" value="PEROXISOMAL MEMBRANE PROTEIN PEX16"/>
    <property type="match status" value="1"/>
</dbReference>
<accession>A0A438IW97</accession>
<sequence>MRVILPPLEINCLFHMASLFQNLSSTPSHTSIDLCEAPNKWKEAPPPCNQAQGPKSLNSLPSPIAHKGRKPFGYLRLRPQQPRGYSLKAISLDRGLTWLLPERFSSSEIGPEAGFVKLCVEIVFFSYRIILSSAVTAFLGIITAINEHIIDSTPTHMHTNSTESSFPYSLCISALKDLETLVEVVAEHFYGNEKKWNFIAITEATKVLVRLALFHNHGYKMLLHGGETPNVENSANASSSPHSNGGFTKPRGHHGHGYLQRYPGQNPWNLEGRALSALSRFGDNARMVSDPTWLHRVQQQQAIMDPQVNILLEFGTWI</sequence>
<evidence type="ECO:0000313" key="5">
    <source>
        <dbReference type="Proteomes" id="UP000288805"/>
    </source>
</evidence>
<evidence type="ECO:0000256" key="2">
    <source>
        <dbReference type="RuleBase" id="RU365003"/>
    </source>
</evidence>
<dbReference type="EMBL" id="QGNW01000078">
    <property type="protein sequence ID" value="RVX01014.1"/>
    <property type="molecule type" value="Genomic_DNA"/>
</dbReference>
<dbReference type="PANTHER" id="PTHR13299:SF0">
    <property type="entry name" value="PEROXISOMAL MEMBRANE PROTEIN PEX16"/>
    <property type="match status" value="1"/>
</dbReference>
<dbReference type="InterPro" id="IPR013919">
    <property type="entry name" value="Pex16"/>
</dbReference>
<evidence type="ECO:0000256" key="3">
    <source>
        <dbReference type="SAM" id="MobiDB-lite"/>
    </source>
</evidence>
<protein>
    <recommendedName>
        <fullName evidence="2">Peroxisomal membrane protein PEX16</fullName>
    </recommendedName>
</protein>
<evidence type="ECO:0000313" key="4">
    <source>
        <dbReference type="EMBL" id="RVX01014.1"/>
    </source>
</evidence>
<comment type="similarity">
    <text evidence="1 2">Belongs to the peroxin-16 family.</text>
</comment>
<organism evidence="4 5">
    <name type="scientific">Vitis vinifera</name>
    <name type="common">Grape</name>
    <dbReference type="NCBI Taxonomy" id="29760"/>
    <lineage>
        <taxon>Eukaryota</taxon>
        <taxon>Viridiplantae</taxon>
        <taxon>Streptophyta</taxon>
        <taxon>Embryophyta</taxon>
        <taxon>Tracheophyta</taxon>
        <taxon>Spermatophyta</taxon>
        <taxon>Magnoliopsida</taxon>
        <taxon>eudicotyledons</taxon>
        <taxon>Gunneridae</taxon>
        <taxon>Pentapetalae</taxon>
        <taxon>rosids</taxon>
        <taxon>Vitales</taxon>
        <taxon>Vitaceae</taxon>
        <taxon>Viteae</taxon>
        <taxon>Vitis</taxon>
    </lineage>
</organism>
<keyword evidence="2" id="KW-0576">Peroxisome</keyword>
<gene>
    <name evidence="4" type="primary">PEX16_1</name>
    <name evidence="4" type="ORF">CK203_022821</name>
</gene>
<dbReference type="AlphaFoldDB" id="A0A438IW97"/>
<name>A0A438IW97_VITVI</name>
<proteinExistence type="inferred from homology"/>
<evidence type="ECO:0000256" key="1">
    <source>
        <dbReference type="ARBA" id="ARBA00009505"/>
    </source>
</evidence>
<dbReference type="GO" id="GO:0007031">
    <property type="term" value="P:peroxisome organization"/>
    <property type="evidence" value="ECO:0007669"/>
    <property type="project" value="UniProtKB-KW"/>
</dbReference>
<feature type="region of interest" description="Disordered" evidence="3">
    <location>
        <begin position="230"/>
        <end position="260"/>
    </location>
</feature>
<dbReference type="GO" id="GO:0005778">
    <property type="term" value="C:peroxisomal membrane"/>
    <property type="evidence" value="ECO:0007669"/>
    <property type="project" value="UniProtKB-SubCell"/>
</dbReference>
<comment type="subcellular location">
    <subcellularLocation>
        <location evidence="2">Peroxisome membrane</location>
    </subcellularLocation>
</comment>
<reference evidence="4 5" key="1">
    <citation type="journal article" date="2018" name="PLoS Genet.">
        <title>Population sequencing reveals clonal diversity and ancestral inbreeding in the grapevine cultivar Chardonnay.</title>
        <authorList>
            <person name="Roach M.J."/>
            <person name="Johnson D.L."/>
            <person name="Bohlmann J."/>
            <person name="van Vuuren H.J."/>
            <person name="Jones S.J."/>
            <person name="Pretorius I.S."/>
            <person name="Schmidt S.A."/>
            <person name="Borneman A.R."/>
        </authorList>
    </citation>
    <scope>NUCLEOTIDE SEQUENCE [LARGE SCALE GENOMIC DNA]</scope>
    <source>
        <strain evidence="5">cv. Chardonnay</strain>
        <tissue evidence="4">Leaf</tissue>
    </source>
</reference>